<evidence type="ECO:0000313" key="2">
    <source>
        <dbReference type="Proteomes" id="UP000017819"/>
    </source>
</evidence>
<organism evidence="1 2">
    <name type="scientific">Lutibaculum baratangense AMV1</name>
    <dbReference type="NCBI Taxonomy" id="631454"/>
    <lineage>
        <taxon>Bacteria</taxon>
        <taxon>Pseudomonadati</taxon>
        <taxon>Pseudomonadota</taxon>
        <taxon>Alphaproteobacteria</taxon>
        <taxon>Hyphomicrobiales</taxon>
        <taxon>Tepidamorphaceae</taxon>
        <taxon>Lutibaculum</taxon>
    </lineage>
</organism>
<comment type="caution">
    <text evidence="1">The sequence shown here is derived from an EMBL/GenBank/DDBJ whole genome shotgun (WGS) entry which is preliminary data.</text>
</comment>
<gene>
    <name evidence="1" type="ORF">N177_0122</name>
</gene>
<reference evidence="1 2" key="1">
    <citation type="journal article" date="2014" name="Genome Announc.">
        <title>Draft Genome Sequence of Lutibaculum baratangense Strain AMV1T, Isolated from a Mud Volcano in Andamans, India.</title>
        <authorList>
            <person name="Singh A."/>
            <person name="Sreenivas A."/>
            <person name="Sathyanarayana Reddy G."/>
            <person name="Pinnaka A.K."/>
            <person name="Shivaji S."/>
        </authorList>
    </citation>
    <scope>NUCLEOTIDE SEQUENCE [LARGE SCALE GENOMIC DNA]</scope>
    <source>
        <strain evidence="1 2">AMV1</strain>
    </source>
</reference>
<protein>
    <submittedName>
        <fullName evidence="1">Uncharacterized protein</fullName>
    </submittedName>
</protein>
<dbReference type="Proteomes" id="UP000017819">
    <property type="component" value="Unassembled WGS sequence"/>
</dbReference>
<keyword evidence="2" id="KW-1185">Reference proteome</keyword>
<proteinExistence type="predicted"/>
<evidence type="ECO:0000313" key="1">
    <source>
        <dbReference type="EMBL" id="ESR27428.1"/>
    </source>
</evidence>
<accession>V4TP21</accession>
<sequence>MTTSKLPPVTQDLIRIVAIRVAGLEKGQWKDLSAEERNRHLATARRILSAERKYFTRRQNAAA</sequence>
<dbReference type="RefSeq" id="WP_023430280.1">
    <property type="nucleotide sequence ID" value="NZ_AWXZ01000005.1"/>
</dbReference>
<dbReference type="AlphaFoldDB" id="V4TP21"/>
<name>V4TP21_9HYPH</name>
<dbReference type="EMBL" id="AWXZ01000005">
    <property type="protein sequence ID" value="ESR27428.1"/>
    <property type="molecule type" value="Genomic_DNA"/>
</dbReference>